<keyword evidence="2" id="KW-1185">Reference proteome</keyword>
<dbReference type="EMBL" id="JAUOEL010000001">
    <property type="protein sequence ID" value="MDO5972559.1"/>
    <property type="molecule type" value="Genomic_DNA"/>
</dbReference>
<organism evidence="1 2">
    <name type="scientific">Flavivirga jejuensis</name>
    <dbReference type="NCBI Taxonomy" id="870487"/>
    <lineage>
        <taxon>Bacteria</taxon>
        <taxon>Pseudomonadati</taxon>
        <taxon>Bacteroidota</taxon>
        <taxon>Flavobacteriia</taxon>
        <taxon>Flavobacteriales</taxon>
        <taxon>Flavobacteriaceae</taxon>
        <taxon>Flavivirga</taxon>
    </lineage>
</organism>
<dbReference type="Gene3D" id="2.50.20.10">
    <property type="entry name" value="Lipoprotein localisation LolA/LolB/LppX"/>
    <property type="match status" value="1"/>
</dbReference>
<proteinExistence type="predicted"/>
<dbReference type="Proteomes" id="UP001176806">
    <property type="component" value="Unassembled WGS sequence"/>
</dbReference>
<dbReference type="InterPro" id="IPR025634">
    <property type="entry name" value="DUF4292"/>
</dbReference>
<gene>
    <name evidence="1" type="ORF">Q4Q40_00055</name>
</gene>
<protein>
    <submittedName>
        <fullName evidence="1">DUF4292 domain-containing protein</fullName>
    </submittedName>
</protein>
<comment type="caution">
    <text evidence="1">The sequence shown here is derived from an EMBL/GenBank/DDBJ whole genome shotgun (WGS) entry which is preliminary data.</text>
</comment>
<reference evidence="1" key="1">
    <citation type="submission" date="2023-07" db="EMBL/GenBank/DDBJ databases">
        <title>Two novel species in the genus Flavivirga.</title>
        <authorList>
            <person name="Kwon K."/>
        </authorList>
    </citation>
    <scope>NUCLEOTIDE SEQUENCE</scope>
    <source>
        <strain evidence="1">KACC 14158</strain>
    </source>
</reference>
<dbReference type="RefSeq" id="WP_303299624.1">
    <property type="nucleotide sequence ID" value="NZ_BAABDA010000042.1"/>
</dbReference>
<sequence>MKIRSQLTLALLTLLVFNCKSSKTIVEGNANYNLSARQLIKENAKQTPSFKTLKSTLKVTYIQKDNSQTYTLSFRAKKDEALWISATFSIVKALVTPEKVSFYNKLDRTYFEGDYKYLSDLLGTELDFQKVQNLLLGETIFNLKNGAYSSSVDDSSYVLKPKKQRELFEIFFLLDPSHFKVKSQQISQPKEFRHLQIDYLSHQEIEKQILPEKIKIIALESNEETIINLEFKGVSLNETLRFPFKIPSGFKEIEL</sequence>
<name>A0ABT8WHB9_9FLAO</name>
<evidence type="ECO:0000313" key="1">
    <source>
        <dbReference type="EMBL" id="MDO5972559.1"/>
    </source>
</evidence>
<dbReference type="Pfam" id="PF14125">
    <property type="entry name" value="DUF4292"/>
    <property type="match status" value="1"/>
</dbReference>
<evidence type="ECO:0000313" key="2">
    <source>
        <dbReference type="Proteomes" id="UP001176806"/>
    </source>
</evidence>
<accession>A0ABT8WHB9</accession>